<dbReference type="EMBL" id="GL732594">
    <property type="protein sequence ID" value="EFX72942.1"/>
    <property type="molecule type" value="Genomic_DNA"/>
</dbReference>
<evidence type="ECO:0000313" key="2">
    <source>
        <dbReference type="Proteomes" id="UP000000305"/>
    </source>
</evidence>
<dbReference type="HOGENOM" id="CLU_2415540_0_0_1"/>
<dbReference type="Proteomes" id="UP000000305">
    <property type="component" value="Unassembled WGS sequence"/>
</dbReference>
<reference evidence="1 2" key="1">
    <citation type="journal article" date="2011" name="Science">
        <title>The ecoresponsive genome of Daphnia pulex.</title>
        <authorList>
            <person name="Colbourne J.K."/>
            <person name="Pfrender M.E."/>
            <person name="Gilbert D."/>
            <person name="Thomas W.K."/>
            <person name="Tucker A."/>
            <person name="Oakley T.H."/>
            <person name="Tokishita S."/>
            <person name="Aerts A."/>
            <person name="Arnold G.J."/>
            <person name="Basu M.K."/>
            <person name="Bauer D.J."/>
            <person name="Caceres C.E."/>
            <person name="Carmel L."/>
            <person name="Casola C."/>
            <person name="Choi J.H."/>
            <person name="Detter J.C."/>
            <person name="Dong Q."/>
            <person name="Dusheyko S."/>
            <person name="Eads B.D."/>
            <person name="Frohlich T."/>
            <person name="Geiler-Samerotte K.A."/>
            <person name="Gerlach D."/>
            <person name="Hatcher P."/>
            <person name="Jogdeo S."/>
            <person name="Krijgsveld J."/>
            <person name="Kriventseva E.V."/>
            <person name="Kultz D."/>
            <person name="Laforsch C."/>
            <person name="Lindquist E."/>
            <person name="Lopez J."/>
            <person name="Manak J.R."/>
            <person name="Muller J."/>
            <person name="Pangilinan J."/>
            <person name="Patwardhan R.P."/>
            <person name="Pitluck S."/>
            <person name="Pritham E.J."/>
            <person name="Rechtsteiner A."/>
            <person name="Rho M."/>
            <person name="Rogozin I.B."/>
            <person name="Sakarya O."/>
            <person name="Salamov A."/>
            <person name="Schaack S."/>
            <person name="Shapiro H."/>
            <person name="Shiga Y."/>
            <person name="Skalitzky C."/>
            <person name="Smith Z."/>
            <person name="Souvorov A."/>
            <person name="Sung W."/>
            <person name="Tang Z."/>
            <person name="Tsuchiya D."/>
            <person name="Tu H."/>
            <person name="Vos H."/>
            <person name="Wang M."/>
            <person name="Wolf Y.I."/>
            <person name="Yamagata H."/>
            <person name="Yamada T."/>
            <person name="Ye Y."/>
            <person name="Shaw J.R."/>
            <person name="Andrews J."/>
            <person name="Crease T.J."/>
            <person name="Tang H."/>
            <person name="Lucas S.M."/>
            <person name="Robertson H.M."/>
            <person name="Bork P."/>
            <person name="Koonin E.V."/>
            <person name="Zdobnov E.M."/>
            <person name="Grigoriev I.V."/>
            <person name="Lynch M."/>
            <person name="Boore J.L."/>
        </authorList>
    </citation>
    <scope>NUCLEOTIDE SEQUENCE [LARGE SCALE GENOMIC DNA]</scope>
</reference>
<dbReference type="KEGG" id="dpx:DAPPUDRAFT_325730"/>
<sequence>MYWLSSVLTSLHIQKTHGQCPLDTVSQDDKEPYGMNAMESTDMFLVKVNFQMPSQESKVSIDTGRYYSQPSRRKTLELSSIWPVNPISSPEE</sequence>
<accession>E9H5D9</accession>
<protein>
    <submittedName>
        <fullName evidence="1">Uncharacterized protein</fullName>
    </submittedName>
</protein>
<evidence type="ECO:0000313" key="1">
    <source>
        <dbReference type="EMBL" id="EFX72942.1"/>
    </source>
</evidence>
<organism evidence="1 2">
    <name type="scientific">Daphnia pulex</name>
    <name type="common">Water flea</name>
    <dbReference type="NCBI Taxonomy" id="6669"/>
    <lineage>
        <taxon>Eukaryota</taxon>
        <taxon>Metazoa</taxon>
        <taxon>Ecdysozoa</taxon>
        <taxon>Arthropoda</taxon>
        <taxon>Crustacea</taxon>
        <taxon>Branchiopoda</taxon>
        <taxon>Diplostraca</taxon>
        <taxon>Cladocera</taxon>
        <taxon>Anomopoda</taxon>
        <taxon>Daphniidae</taxon>
        <taxon>Daphnia</taxon>
    </lineage>
</organism>
<proteinExistence type="predicted"/>
<keyword evidence="2" id="KW-1185">Reference proteome</keyword>
<dbReference type="InParanoid" id="E9H5D9"/>
<dbReference type="AlphaFoldDB" id="E9H5D9"/>
<name>E9H5D9_DAPPU</name>
<gene>
    <name evidence="1" type="ORF">DAPPUDRAFT_325730</name>
</gene>